<dbReference type="EMBL" id="BJMH01000006">
    <property type="protein sequence ID" value="GEB32092.1"/>
    <property type="molecule type" value="Genomic_DNA"/>
</dbReference>
<sequence length="320" mass="35154">MLKKIIVLGSALAIGVTAYSVVTIVQQPSSAAAVEKPAVVQSSVSEQLKMLESGIIPTSAYDTAQTWAKAVKLRNGALQYALLTEQARSGLKAPLENAHWVTGASSPWVEGFTVASITDDSVGSGQNQKLKYQIDFDLVTSTGKFGTDRAILVVSQQGDQWFVESVAPASDKSVGIWNTPESLNDQNIEKTFEAMKAYDSKLGYRILLPEKVMSKLKIVEATLPNEEGNPSSVQFYYKDTAAKKDVPLATVVRLTKEQAKLPYYQEHPFLTKIGENKEGVFYSLYPSEHQYAGNEESEQGREWMQLLEVLQARIGKALQP</sequence>
<protein>
    <submittedName>
        <fullName evidence="1">Uncharacterized protein</fullName>
    </submittedName>
</protein>
<dbReference type="Proteomes" id="UP000316882">
    <property type="component" value="Unassembled WGS sequence"/>
</dbReference>
<dbReference type="AlphaFoldDB" id="A0A4Y3PCG1"/>
<dbReference type="STRING" id="54914.AV540_01325"/>
<organism evidence="1 2">
    <name type="scientific">Brevibacillus parabrevis</name>
    <dbReference type="NCBI Taxonomy" id="54914"/>
    <lineage>
        <taxon>Bacteria</taxon>
        <taxon>Bacillati</taxon>
        <taxon>Bacillota</taxon>
        <taxon>Bacilli</taxon>
        <taxon>Bacillales</taxon>
        <taxon>Paenibacillaceae</taxon>
        <taxon>Brevibacillus</taxon>
    </lineage>
</organism>
<evidence type="ECO:0000313" key="1">
    <source>
        <dbReference type="EMBL" id="GEB32092.1"/>
    </source>
</evidence>
<evidence type="ECO:0000313" key="2">
    <source>
        <dbReference type="Proteomes" id="UP000316882"/>
    </source>
</evidence>
<keyword evidence="2" id="KW-1185">Reference proteome</keyword>
<gene>
    <name evidence="1" type="ORF">BPA01_16720</name>
</gene>
<reference evidence="1 2" key="1">
    <citation type="submission" date="2019-06" db="EMBL/GenBank/DDBJ databases">
        <title>Whole genome shotgun sequence of Brevibacillus parabrevis NBRC 12334.</title>
        <authorList>
            <person name="Hosoyama A."/>
            <person name="Uohara A."/>
            <person name="Ohji S."/>
            <person name="Ichikawa N."/>
        </authorList>
    </citation>
    <scope>NUCLEOTIDE SEQUENCE [LARGE SCALE GENOMIC DNA]</scope>
    <source>
        <strain evidence="1 2">NBRC 12334</strain>
    </source>
</reference>
<dbReference type="RefSeq" id="WP_122966253.1">
    <property type="nucleotide sequence ID" value="NZ_BJMH01000006.1"/>
</dbReference>
<accession>A0A4Y3PCG1</accession>
<proteinExistence type="predicted"/>
<comment type="caution">
    <text evidence="1">The sequence shown here is derived from an EMBL/GenBank/DDBJ whole genome shotgun (WGS) entry which is preliminary data.</text>
</comment>
<dbReference type="GeneID" id="87615170"/>
<name>A0A4Y3PCG1_BREPA</name>